<dbReference type="InterPro" id="IPR038591">
    <property type="entry name" value="NolW-like_sf"/>
</dbReference>
<dbReference type="CDD" id="cd08547">
    <property type="entry name" value="Type_II_cohesin"/>
    <property type="match status" value="1"/>
</dbReference>
<dbReference type="Gene3D" id="3.30.1370.120">
    <property type="match status" value="1"/>
</dbReference>
<comment type="subcellular location">
    <subcellularLocation>
        <location evidence="8">Cell outer membrane</location>
    </subcellularLocation>
    <subcellularLocation>
        <location evidence="1">Membrane</location>
    </subcellularLocation>
</comment>
<gene>
    <name evidence="11" type="ORF">CDN99_20090</name>
</gene>
<evidence type="ECO:0000313" key="11">
    <source>
        <dbReference type="EMBL" id="OWQ86999.1"/>
    </source>
</evidence>
<dbReference type="SMART" id="SM00965">
    <property type="entry name" value="STN"/>
    <property type="match status" value="1"/>
</dbReference>
<name>A0A246J332_9BURK</name>
<dbReference type="Proteomes" id="UP000197468">
    <property type="component" value="Unassembled WGS sequence"/>
</dbReference>
<evidence type="ECO:0000256" key="8">
    <source>
        <dbReference type="RuleBase" id="RU004004"/>
    </source>
</evidence>
<dbReference type="OrthoDB" id="9775455at2"/>
<proteinExistence type="inferred from homology"/>
<dbReference type="GO" id="GO:0009306">
    <property type="term" value="P:protein secretion"/>
    <property type="evidence" value="ECO:0007669"/>
    <property type="project" value="InterPro"/>
</dbReference>
<evidence type="ECO:0000256" key="6">
    <source>
        <dbReference type="PROSITE-ProRule" id="PRU00339"/>
    </source>
</evidence>
<dbReference type="PROSITE" id="PS50005">
    <property type="entry name" value="TPR"/>
    <property type="match status" value="1"/>
</dbReference>
<feature type="domain" description="Secretin/TonB short N-terminal" evidence="10">
    <location>
        <begin position="217"/>
        <end position="268"/>
    </location>
</feature>
<accession>A0A246J332</accession>
<evidence type="ECO:0000256" key="4">
    <source>
        <dbReference type="ARBA" id="ARBA00023136"/>
    </source>
</evidence>
<feature type="compositionally biased region" description="Low complexity" evidence="9">
    <location>
        <begin position="607"/>
        <end position="639"/>
    </location>
</feature>
<dbReference type="Pfam" id="PF00263">
    <property type="entry name" value="Secretin"/>
    <property type="match status" value="1"/>
</dbReference>
<dbReference type="RefSeq" id="WP_088386667.1">
    <property type="nucleotide sequence ID" value="NZ_NIOF01000010.1"/>
</dbReference>
<evidence type="ECO:0000256" key="5">
    <source>
        <dbReference type="ARBA" id="ARBA00023237"/>
    </source>
</evidence>
<dbReference type="SUPFAM" id="SSF49384">
    <property type="entry name" value="Carbohydrate-binding domain"/>
    <property type="match status" value="1"/>
</dbReference>
<evidence type="ECO:0000256" key="7">
    <source>
        <dbReference type="RuleBase" id="RU004003"/>
    </source>
</evidence>
<dbReference type="PROSITE" id="PS51257">
    <property type="entry name" value="PROKAR_LIPOPROTEIN"/>
    <property type="match status" value="1"/>
</dbReference>
<dbReference type="InterPro" id="IPR019734">
    <property type="entry name" value="TPR_rpt"/>
</dbReference>
<comment type="caution">
    <text evidence="11">The sequence shown here is derived from an EMBL/GenBank/DDBJ whole genome shotgun (WGS) entry which is preliminary data.</text>
</comment>
<dbReference type="PANTHER" id="PTHR30332:SF17">
    <property type="entry name" value="TYPE IV PILIATION SYSTEM PROTEIN DR_0774-RELATED"/>
    <property type="match status" value="1"/>
</dbReference>
<dbReference type="Gene3D" id="2.60.40.680">
    <property type="match status" value="1"/>
</dbReference>
<dbReference type="InterPro" id="IPR001775">
    <property type="entry name" value="GspD/PilQ"/>
</dbReference>
<dbReference type="GO" id="GO:0015627">
    <property type="term" value="C:type II protein secretion system complex"/>
    <property type="evidence" value="ECO:0007669"/>
    <property type="project" value="TreeGrafter"/>
</dbReference>
<dbReference type="InterPro" id="IPR008965">
    <property type="entry name" value="CBM2/CBM3_carb-bd_dom_sf"/>
</dbReference>
<keyword evidence="6" id="KW-0802">TPR repeat</keyword>
<dbReference type="Pfam" id="PF03958">
    <property type="entry name" value="Secretin_N"/>
    <property type="match status" value="1"/>
</dbReference>
<keyword evidence="12" id="KW-1185">Reference proteome</keyword>
<evidence type="ECO:0000256" key="9">
    <source>
        <dbReference type="SAM" id="MobiDB-lite"/>
    </source>
</evidence>
<dbReference type="InterPro" id="IPR005644">
    <property type="entry name" value="NolW-like"/>
</dbReference>
<sequence length="793" mass="85319">MLQRPDRFRPPTRHRACTASALAVLLLIAGCAENRIRDESRKAMAGGQYQQALATLEDGVKEFPDSTAMRSSLLQARNDAQMRLITQALSQRASGQYDEATASLREALALDPANARVQALLSDMEQERKGATDLAAAQQWVDARQPDRALRVLEQALKDNPRHGGLQDLQRRLLSEQRAAQVQALSGVLTESRPISLDFRDASLRTVLDVVTRHSGINFVLDRDVRADVRVTVLLRQAKVEDALDLITSSNQLAKKVIDSRTIVIYPNSAEKHREYQEQLVRVFNLANSDPKGAAAFLKAMLKIREPFVDERTNMLALRDSPENIQLAERLLAVYDSAEPEVLLEVEVLEVNATRLTELGVKYPSSFTLTPLAPPGSNQLTLGNLDGIGRDRIGVSAVNLLVNLRREVGDTSTLANPKLRVRNKEKAKILIGDKIPVVSTTTGTGGFVSESISYLEVGLKLDVEPTVFADDEVAIKIAMEVSSLGAAIKTSAGSLAYQIGTRNANTLLRLRDGETQLLAGLISRDERSTSSRVPGLGDLPVLGRLFSSQLDDGKRSELLLAITPRVLRNVKRLTASEAEMWVGTEAAPKLRQVGGLQFNTPQPDSKPGVPGAPTAPGAPGATGVPGMPGTPATAGAPGPSAGPMPALPGQPGLSQPRRPMLSIAAPAQAKPGETIEVRVDLRDANLRGLMTEVQYSADKLTLIDAEEDEYFRKGGVPTSFSKRVEAGRVNLSVLRNQAIATEGAGVSGGAFKLRFKATAAGRAEVRINTAQPVSLEPNGDRPALPAPAVIEVK</sequence>
<dbReference type="InterPro" id="IPR050810">
    <property type="entry name" value="Bact_Secretion_Sys_Channel"/>
</dbReference>
<dbReference type="PANTHER" id="PTHR30332">
    <property type="entry name" value="PROBABLE GENERAL SECRETION PATHWAY PROTEIN D"/>
    <property type="match status" value="1"/>
</dbReference>
<organism evidence="11 12">
    <name type="scientific">Roseateles aquatilis</name>
    <dbReference type="NCBI Taxonomy" id="431061"/>
    <lineage>
        <taxon>Bacteria</taxon>
        <taxon>Pseudomonadati</taxon>
        <taxon>Pseudomonadota</taxon>
        <taxon>Betaproteobacteria</taxon>
        <taxon>Burkholderiales</taxon>
        <taxon>Sphaerotilaceae</taxon>
        <taxon>Roseateles</taxon>
    </lineage>
</organism>
<dbReference type="GO" id="GO:0009279">
    <property type="term" value="C:cell outer membrane"/>
    <property type="evidence" value="ECO:0007669"/>
    <property type="project" value="UniProtKB-SubCell"/>
</dbReference>
<evidence type="ECO:0000256" key="3">
    <source>
        <dbReference type="ARBA" id="ARBA00022729"/>
    </source>
</evidence>
<evidence type="ECO:0000313" key="12">
    <source>
        <dbReference type="Proteomes" id="UP000197468"/>
    </source>
</evidence>
<keyword evidence="4" id="KW-0472">Membrane</keyword>
<dbReference type="GO" id="GO:0030246">
    <property type="term" value="F:carbohydrate binding"/>
    <property type="evidence" value="ECO:0007669"/>
    <property type="project" value="InterPro"/>
</dbReference>
<comment type="similarity">
    <text evidence="7">Belongs to the bacterial secretin family.</text>
</comment>
<dbReference type="InterPro" id="IPR011990">
    <property type="entry name" value="TPR-like_helical_dom_sf"/>
</dbReference>
<protein>
    <recommendedName>
        <fullName evidence="10">Secretin/TonB short N-terminal domain-containing protein</fullName>
    </recommendedName>
</protein>
<dbReference type="InterPro" id="IPR004846">
    <property type="entry name" value="T2SS/T3SS_dom"/>
</dbReference>
<evidence type="ECO:0000256" key="1">
    <source>
        <dbReference type="ARBA" id="ARBA00004370"/>
    </source>
</evidence>
<dbReference type="EMBL" id="NIOF01000010">
    <property type="protein sequence ID" value="OWQ86999.1"/>
    <property type="molecule type" value="Genomic_DNA"/>
</dbReference>
<dbReference type="PRINTS" id="PR00811">
    <property type="entry name" value="BCTERIALGSPD"/>
</dbReference>
<keyword evidence="3" id="KW-0732">Signal</keyword>
<dbReference type="AlphaFoldDB" id="A0A246J332"/>
<evidence type="ECO:0000259" key="10">
    <source>
        <dbReference type="SMART" id="SM00965"/>
    </source>
</evidence>
<reference evidence="11 12" key="1">
    <citation type="journal article" date="2008" name="Int. J. Syst. Evol. Microbiol.">
        <title>Description of Roseateles aquatilis sp. nov. and Roseateles terrae sp. nov., in the class Betaproteobacteria, and emended description of the genus Roseateles.</title>
        <authorList>
            <person name="Gomila M."/>
            <person name="Bowien B."/>
            <person name="Falsen E."/>
            <person name="Moore E.R."/>
            <person name="Lalucat J."/>
        </authorList>
    </citation>
    <scope>NUCLEOTIDE SEQUENCE [LARGE SCALE GENOMIC DNA]</scope>
    <source>
        <strain evidence="11 12">CCUG 48205</strain>
    </source>
</reference>
<feature type="region of interest" description="Disordered" evidence="9">
    <location>
        <begin position="595"/>
        <end position="658"/>
    </location>
</feature>
<dbReference type="SUPFAM" id="SSF48452">
    <property type="entry name" value="TPR-like"/>
    <property type="match status" value="1"/>
</dbReference>
<dbReference type="InterPro" id="IPR011662">
    <property type="entry name" value="Secretin/TonB_short_N"/>
</dbReference>
<feature type="repeat" description="TPR" evidence="6">
    <location>
        <begin position="81"/>
        <end position="114"/>
    </location>
</feature>
<evidence type="ECO:0000256" key="2">
    <source>
        <dbReference type="ARBA" id="ARBA00022448"/>
    </source>
</evidence>
<keyword evidence="2 8" id="KW-0813">Transport</keyword>
<keyword evidence="5" id="KW-0998">Cell outer membrane</keyword>
<dbReference type="Gene3D" id="1.25.40.10">
    <property type="entry name" value="Tetratricopeptide repeat domain"/>
    <property type="match status" value="1"/>
</dbReference>